<feature type="repeat" description="WD" evidence="7">
    <location>
        <begin position="630"/>
        <end position="672"/>
    </location>
</feature>
<keyword evidence="6" id="KW-0009">Actin-binding</keyword>
<dbReference type="SMART" id="SM01167">
    <property type="entry name" value="DUF1900"/>
    <property type="match status" value="2"/>
</dbReference>
<reference evidence="11 12" key="1">
    <citation type="journal article" date="2021" name="Genome Biol.">
        <title>AFLAP: assembly-free linkage analysis pipeline using k-mers from genome sequencing data.</title>
        <authorList>
            <person name="Fletcher K."/>
            <person name="Zhang L."/>
            <person name="Gil J."/>
            <person name="Han R."/>
            <person name="Cavanaugh K."/>
            <person name="Michelmore R."/>
        </authorList>
    </citation>
    <scope>NUCLEOTIDE SEQUENCE [LARGE SCALE GENOMIC DNA]</scope>
    <source>
        <strain evidence="11 12">SF5</strain>
    </source>
</reference>
<dbReference type="SMART" id="SM00320">
    <property type="entry name" value="WD40"/>
    <property type="match status" value="6"/>
</dbReference>
<evidence type="ECO:0000313" key="11">
    <source>
        <dbReference type="EMBL" id="TDH66808.1"/>
    </source>
</evidence>
<dbReference type="GO" id="GO:0003779">
    <property type="term" value="F:actin binding"/>
    <property type="evidence" value="ECO:0007669"/>
    <property type="project" value="UniProtKB-KW"/>
</dbReference>
<dbReference type="Gene3D" id="2.130.10.10">
    <property type="entry name" value="YVTN repeat-like/Quinoprotein amine dehydrogenase"/>
    <property type="match status" value="2"/>
</dbReference>
<dbReference type="SUPFAM" id="SSF50978">
    <property type="entry name" value="WD40 repeat-like"/>
    <property type="match status" value="2"/>
</dbReference>
<keyword evidence="4 7" id="KW-0853">WD repeat</keyword>
<dbReference type="OrthoDB" id="1850764at2759"/>
<dbReference type="Proteomes" id="UP000294530">
    <property type="component" value="Unassembled WGS sequence"/>
</dbReference>
<dbReference type="AlphaFoldDB" id="A0A976IC81"/>
<keyword evidence="5 8" id="KW-0677">Repeat</keyword>
<protein>
    <recommendedName>
        <fullName evidence="8">Coronin</fullName>
    </recommendedName>
</protein>
<evidence type="ECO:0000256" key="9">
    <source>
        <dbReference type="SAM" id="MobiDB-lite"/>
    </source>
</evidence>
<feature type="compositionally biased region" description="Basic and acidic residues" evidence="9">
    <location>
        <begin position="981"/>
        <end position="994"/>
    </location>
</feature>
<feature type="domain" description="DUF1899" evidence="10">
    <location>
        <begin position="557"/>
        <end position="620"/>
    </location>
</feature>
<dbReference type="RefSeq" id="XP_067816307.1">
    <property type="nucleotide sequence ID" value="XM_067961436.1"/>
</dbReference>
<evidence type="ECO:0000313" key="12">
    <source>
        <dbReference type="Proteomes" id="UP000294530"/>
    </source>
</evidence>
<dbReference type="GeneID" id="94347107"/>
<evidence type="ECO:0000259" key="10">
    <source>
        <dbReference type="SMART" id="SM01166"/>
    </source>
</evidence>
<dbReference type="InterPro" id="IPR019775">
    <property type="entry name" value="WD40_repeat_CS"/>
</dbReference>
<accession>A0A976IC81</accession>
<feature type="compositionally biased region" description="Polar residues" evidence="9">
    <location>
        <begin position="451"/>
        <end position="470"/>
    </location>
</feature>
<comment type="similarity">
    <text evidence="2 8">Belongs to the WD repeat coronin family.</text>
</comment>
<dbReference type="Pfam" id="PF08953">
    <property type="entry name" value="DUF1899"/>
    <property type="match status" value="1"/>
</dbReference>
<feature type="region of interest" description="Disordered" evidence="9">
    <location>
        <begin position="414"/>
        <end position="433"/>
    </location>
</feature>
<evidence type="ECO:0000256" key="3">
    <source>
        <dbReference type="ARBA" id="ARBA00022490"/>
    </source>
</evidence>
<dbReference type="PANTHER" id="PTHR10856:SF20">
    <property type="entry name" value="CORONIN-7"/>
    <property type="match status" value="1"/>
</dbReference>
<dbReference type="SMART" id="SM01166">
    <property type="entry name" value="DUF1899"/>
    <property type="match status" value="2"/>
</dbReference>
<keyword evidence="12" id="KW-1185">Reference proteome</keyword>
<dbReference type="PROSITE" id="PS50082">
    <property type="entry name" value="WD_REPEATS_2"/>
    <property type="match status" value="2"/>
</dbReference>
<dbReference type="PANTHER" id="PTHR10856">
    <property type="entry name" value="CORONIN"/>
    <property type="match status" value="1"/>
</dbReference>
<dbReference type="InterPro" id="IPR001680">
    <property type="entry name" value="WD40_rpt"/>
</dbReference>
<comment type="subcellular location">
    <subcellularLocation>
        <location evidence="1">Cytoplasm</location>
    </subcellularLocation>
</comment>
<name>A0A976IC81_BRELC</name>
<evidence type="ECO:0000256" key="5">
    <source>
        <dbReference type="ARBA" id="ARBA00022737"/>
    </source>
</evidence>
<evidence type="ECO:0000256" key="4">
    <source>
        <dbReference type="ARBA" id="ARBA00022574"/>
    </source>
</evidence>
<organism evidence="11 12">
    <name type="scientific">Bremia lactucae</name>
    <name type="common">Lettuce downy mildew</name>
    <dbReference type="NCBI Taxonomy" id="4779"/>
    <lineage>
        <taxon>Eukaryota</taxon>
        <taxon>Sar</taxon>
        <taxon>Stramenopiles</taxon>
        <taxon>Oomycota</taxon>
        <taxon>Peronosporomycetes</taxon>
        <taxon>Peronosporales</taxon>
        <taxon>Peronosporaceae</taxon>
        <taxon>Bremia</taxon>
    </lineage>
</organism>
<proteinExistence type="inferred from homology"/>
<dbReference type="PROSITE" id="PS50294">
    <property type="entry name" value="WD_REPEATS_REGION"/>
    <property type="match status" value="2"/>
</dbReference>
<feature type="region of interest" description="Disordered" evidence="9">
    <location>
        <begin position="981"/>
        <end position="1033"/>
    </location>
</feature>
<dbReference type="Pfam" id="PF16300">
    <property type="entry name" value="WD40_4"/>
    <property type="match status" value="2"/>
</dbReference>
<dbReference type="PROSITE" id="PS00678">
    <property type="entry name" value="WD_REPEATS_1"/>
    <property type="match status" value="1"/>
</dbReference>
<dbReference type="GO" id="GO:0005737">
    <property type="term" value="C:cytoplasm"/>
    <property type="evidence" value="ECO:0007669"/>
    <property type="project" value="UniProtKB-SubCell"/>
</dbReference>
<dbReference type="FunFam" id="2.130.10.10:FF:000774">
    <property type="entry name" value="Coronin"/>
    <property type="match status" value="1"/>
</dbReference>
<dbReference type="InterPro" id="IPR015048">
    <property type="entry name" value="DUF1899"/>
</dbReference>
<evidence type="ECO:0000256" key="7">
    <source>
        <dbReference type="PROSITE-ProRule" id="PRU00221"/>
    </source>
</evidence>
<evidence type="ECO:0000256" key="1">
    <source>
        <dbReference type="ARBA" id="ARBA00004496"/>
    </source>
</evidence>
<dbReference type="InterPro" id="IPR015505">
    <property type="entry name" value="Coronin"/>
</dbReference>
<dbReference type="EMBL" id="SHOA02000014">
    <property type="protein sequence ID" value="TDH66808.1"/>
    <property type="molecule type" value="Genomic_DNA"/>
</dbReference>
<feature type="domain" description="DUF1899" evidence="10">
    <location>
        <begin position="2"/>
        <end position="58"/>
    </location>
</feature>
<feature type="compositionally biased region" description="Polar residues" evidence="9">
    <location>
        <begin position="1004"/>
        <end position="1022"/>
    </location>
</feature>
<feature type="region of interest" description="Disordered" evidence="9">
    <location>
        <begin position="451"/>
        <end position="488"/>
    </location>
</feature>
<keyword evidence="3" id="KW-0963">Cytoplasm</keyword>
<evidence type="ECO:0000256" key="8">
    <source>
        <dbReference type="RuleBase" id="RU280818"/>
    </source>
</evidence>
<dbReference type="InterPro" id="IPR015943">
    <property type="entry name" value="WD40/YVTN_repeat-like_dom_sf"/>
</dbReference>
<evidence type="ECO:0000256" key="6">
    <source>
        <dbReference type="ARBA" id="ARBA00023203"/>
    </source>
</evidence>
<comment type="caution">
    <text evidence="11">The sequence shown here is derived from an EMBL/GenBank/DDBJ whole genome shotgun (WGS) entry which is preliminary data.</text>
</comment>
<dbReference type="Pfam" id="PF00400">
    <property type="entry name" value="WD40"/>
    <property type="match status" value="4"/>
</dbReference>
<feature type="repeat" description="WD" evidence="7">
    <location>
        <begin position="679"/>
        <end position="721"/>
    </location>
</feature>
<dbReference type="InterPro" id="IPR036322">
    <property type="entry name" value="WD40_repeat_dom_sf"/>
</dbReference>
<evidence type="ECO:0000256" key="2">
    <source>
        <dbReference type="ARBA" id="ARBA00009482"/>
    </source>
</evidence>
<sequence length="1033" mass="111402">MSICSKFRNVECTCVSAYDQLQVSSDANVLAATSSSFAFAHQMDSGGSIQVNSLDQTGKEANTTPLLIRAHGTGRVTALSFSPFHEDLLLSAGGANASVKVWKLPSTIAMKEDLVMPLTTFKVTTSGIVNGIVPHPSADSIVAVYSRPGPLRIYDIAAEELRFQMAMEYDAVTTSAAWNWDGSVMVVTTQDQAVRIVDPRIGQCSAPDIQAAHNGKRHLSVVWCGRTHHFVTCGSGLTQEREVKLWDPRHLATCVHRERLDAGGVGHLIPLYDSDLDLLYILGKGNSSARLFEVDLTRTPHVHAVNHTALGTMTLAATLLPKTTCDTNVCEVARILNLSASGSSVGGSCEVVSYRVPRKDAIHTFQSDLYPDTLAVEATMTSLEWQQGRNAEPMKRAVVPSVKAMEDTSTSVFGRPTSGHHGPSSWALPGGGVGASTKRRQYSSWGQALSSAASSNTPSETVLNTKTGWGSDSRKWNESEPIAQSSPPGFIQWNSNESAATAAVPSSLPNFIAETRENNDEALAPAAMSMELPFKTESSSIADVVELSDKAQRLGAKYGHKLKYLHGQEASRNDVFYFGDMSVANTTQASPIVAANATYWAVPITGAGGPVLVEKVGAVGKAQHGSASVINGQKAEVSALAFNPFHDHMLATGSADSTIQLWSLDMHTRSESGKLIQALSGHTKGIRSLQYNPTAANVLCSSSQDLSLRFWDLEAGQQKLCLEGKLDDITWNIAFSQDGALLATASRAKIVRVFDPRQSEQALVAMGCGHESNKPQFVTWADSMRLLTVGVNSRNETQVSFWDSRNLLEPLQIPIGVNPTASSASTTTPIPLYDASSHLLFLVGAGSRHIWSYEVDSTAATVQANLPFIMAGTSTIGGVALLPQRTCNIREIEVARLLVATSNVMECVSFSIPRAQKLKEYFQDEIFGPVPKQEPSLTAAQWFLGESGSPIYESLCPVGMTPLSKRPIEIAPARPKTLDFQARKRKEEEKERRKAAQFARLSSLAAQPSLHQSRVNTSTSPSVAEDSDDDWDE</sequence>
<gene>
    <name evidence="11" type="ORF">CCR75_003339</name>
</gene>
<dbReference type="KEGG" id="blac:94347107"/>